<evidence type="ECO:0000313" key="5">
    <source>
        <dbReference type="EMBL" id="GLR68013.1"/>
    </source>
</evidence>
<dbReference type="PROSITE" id="PS50893">
    <property type="entry name" value="ABC_TRANSPORTER_2"/>
    <property type="match status" value="1"/>
</dbReference>
<comment type="caution">
    <text evidence="5">The sequence shown here is derived from an EMBL/GenBank/DDBJ whole genome shotgun (WGS) entry which is preliminary data.</text>
</comment>
<accession>A0ABQ6ACS9</accession>
<keyword evidence="1" id="KW-0813">Transport</keyword>
<evidence type="ECO:0000313" key="6">
    <source>
        <dbReference type="Proteomes" id="UP001156641"/>
    </source>
</evidence>
<dbReference type="PANTHER" id="PTHR43023:SF3">
    <property type="entry name" value="PROTEIN TRIGALACTOSYLDIACYLGLYCEROL 3, CHLOROPLASTIC"/>
    <property type="match status" value="1"/>
</dbReference>
<dbReference type="SUPFAM" id="SSF52540">
    <property type="entry name" value="P-loop containing nucleoside triphosphate hydrolases"/>
    <property type="match status" value="1"/>
</dbReference>
<dbReference type="InterPro" id="IPR003593">
    <property type="entry name" value="AAA+_ATPase"/>
</dbReference>
<keyword evidence="6" id="KW-1185">Reference proteome</keyword>
<dbReference type="RefSeq" id="WP_284258843.1">
    <property type="nucleotide sequence ID" value="NZ_BSOS01000073.1"/>
</dbReference>
<dbReference type="PANTHER" id="PTHR43023">
    <property type="entry name" value="PROTEIN TRIGALACTOSYLDIACYLGLYCEROL 3, CHLOROPLASTIC"/>
    <property type="match status" value="1"/>
</dbReference>
<dbReference type="EMBL" id="BSOS01000073">
    <property type="protein sequence ID" value="GLR68013.1"/>
    <property type="molecule type" value="Genomic_DNA"/>
</dbReference>
<dbReference type="Pfam" id="PF00005">
    <property type="entry name" value="ABC_tran"/>
    <property type="match status" value="1"/>
</dbReference>
<organism evidence="5 6">
    <name type="scientific">Acidocella aquatica</name>
    <dbReference type="NCBI Taxonomy" id="1922313"/>
    <lineage>
        <taxon>Bacteria</taxon>
        <taxon>Pseudomonadati</taxon>
        <taxon>Pseudomonadota</taxon>
        <taxon>Alphaproteobacteria</taxon>
        <taxon>Acetobacterales</taxon>
        <taxon>Acidocellaceae</taxon>
        <taxon>Acidocella</taxon>
    </lineage>
</organism>
<evidence type="ECO:0000256" key="1">
    <source>
        <dbReference type="ARBA" id="ARBA00022448"/>
    </source>
</evidence>
<name>A0ABQ6ACS9_9PROT</name>
<evidence type="ECO:0000259" key="4">
    <source>
        <dbReference type="PROSITE" id="PS50893"/>
    </source>
</evidence>
<evidence type="ECO:0000256" key="2">
    <source>
        <dbReference type="ARBA" id="ARBA00022741"/>
    </source>
</evidence>
<evidence type="ECO:0000256" key="3">
    <source>
        <dbReference type="ARBA" id="ARBA00022840"/>
    </source>
</evidence>
<dbReference type="InterPro" id="IPR003439">
    <property type="entry name" value="ABC_transporter-like_ATP-bd"/>
</dbReference>
<dbReference type="InterPro" id="IPR027417">
    <property type="entry name" value="P-loop_NTPase"/>
</dbReference>
<sequence>MAPLISIQNVAQKFGTRTIFKNVSFNIEPGEIFAILGGSGCGKSTLLKQIIGLLAPTSGQITVAGHSVADEVEAVRKTIGVMFQSGALFGSMTLLENVALPLAVFTDLPAAARNEVARIKLALVGLGAAAARLPAEISGGMVKRAAIARALALDPPILLLDEPSAGLDPITSAEIDRLILDLRDTLGATFVVVTHELPSILAIAGRCAMLDAKAQGLIALGQPRELQANSTIPMVKAFFNRETPS</sequence>
<dbReference type="Gene3D" id="3.40.50.300">
    <property type="entry name" value="P-loop containing nucleotide triphosphate hydrolases"/>
    <property type="match status" value="1"/>
</dbReference>
<proteinExistence type="predicted"/>
<feature type="domain" description="ABC transporter" evidence="4">
    <location>
        <begin position="5"/>
        <end position="239"/>
    </location>
</feature>
<keyword evidence="3 5" id="KW-0067">ATP-binding</keyword>
<keyword evidence="2" id="KW-0547">Nucleotide-binding</keyword>
<protein>
    <submittedName>
        <fullName evidence="5">ABC transporter ATP-binding protein</fullName>
    </submittedName>
</protein>
<dbReference type="Proteomes" id="UP001156641">
    <property type="component" value="Unassembled WGS sequence"/>
</dbReference>
<reference evidence="6" key="1">
    <citation type="journal article" date="2019" name="Int. J. Syst. Evol. Microbiol.">
        <title>The Global Catalogue of Microorganisms (GCM) 10K type strain sequencing project: providing services to taxonomists for standard genome sequencing and annotation.</title>
        <authorList>
            <consortium name="The Broad Institute Genomics Platform"/>
            <consortium name="The Broad Institute Genome Sequencing Center for Infectious Disease"/>
            <person name="Wu L."/>
            <person name="Ma J."/>
        </authorList>
    </citation>
    <scope>NUCLEOTIDE SEQUENCE [LARGE SCALE GENOMIC DNA]</scope>
    <source>
        <strain evidence="6">NBRC 112502</strain>
    </source>
</reference>
<gene>
    <name evidence="5" type="ORF">GCM10010909_26940</name>
</gene>
<dbReference type="GO" id="GO:0005524">
    <property type="term" value="F:ATP binding"/>
    <property type="evidence" value="ECO:0007669"/>
    <property type="project" value="UniProtKB-KW"/>
</dbReference>
<dbReference type="SMART" id="SM00382">
    <property type="entry name" value="AAA"/>
    <property type="match status" value="1"/>
</dbReference>